<sequence>MIHKIMDNLVNINWNKVTPCLVLLLLDLVLDFSECTTQAEVNKHLELGRDFLSRGQLSDALTHYHAAVEGDPHNYLTYFKRGTVYYALGKAKFALQDFSKVLDLKPDFTTARVHRAQVYLKLAEYMNAKDDFIQVTYEDPYNSEALTYYHRMDELSEELRLAEAYYRGGDFSSSAELATRLLELSPWSATLRQLRAECYIAMNDLYSAVSDIRSVNRLQQDSTQGYHRLATLLYKLGHVSDALKEIRECLKLDPEHKQCFPLYKKLKKVDKLLLQCEESSESRDFAGCIDSANKVLKIEQEVTLVVYEARRWLCSCSVKEEQYSEALTQCNSALSLLKEARVLCDRGDALIGLDMFDDAIRSFKEALELDEGFQRAKDGLNRAQKLQKQSEQRDYYKILGVKRSASKQEITKAYRKAAQKWHPDNFQGDDKKIAEKKFIDIAAAKEVLTDPEKRAQFDSGVDPLDPEGGRQPFQQNPFHHFQHGSPFQFKFHFN</sequence>
<dbReference type="SMART" id="SM00028">
    <property type="entry name" value="TPR"/>
    <property type="match status" value="6"/>
</dbReference>
<dbReference type="PROSITE" id="PS50076">
    <property type="entry name" value="DNAJ_2"/>
    <property type="match status" value="1"/>
</dbReference>
<evidence type="ECO:0000256" key="7">
    <source>
        <dbReference type="SAM" id="SignalP"/>
    </source>
</evidence>
<dbReference type="GO" id="GO:0034975">
    <property type="term" value="P:protein folding in endoplasmic reticulum"/>
    <property type="evidence" value="ECO:0007669"/>
    <property type="project" value="TreeGrafter"/>
</dbReference>
<reference evidence="9 10" key="1">
    <citation type="submission" date="2023-11" db="EMBL/GenBank/DDBJ databases">
        <authorList>
            <person name="Okamura Y."/>
        </authorList>
    </citation>
    <scope>NUCLEOTIDE SEQUENCE [LARGE SCALE GENOMIC DNA]</scope>
</reference>
<dbReference type="CDD" id="cd06257">
    <property type="entry name" value="DnaJ"/>
    <property type="match status" value="1"/>
</dbReference>
<evidence type="ECO:0000256" key="3">
    <source>
        <dbReference type="ARBA" id="ARBA00022737"/>
    </source>
</evidence>
<accession>A0AAV1IZH9</accession>
<organism evidence="9 10">
    <name type="scientific">Leptosia nina</name>
    <dbReference type="NCBI Taxonomy" id="320188"/>
    <lineage>
        <taxon>Eukaryota</taxon>
        <taxon>Metazoa</taxon>
        <taxon>Ecdysozoa</taxon>
        <taxon>Arthropoda</taxon>
        <taxon>Hexapoda</taxon>
        <taxon>Insecta</taxon>
        <taxon>Pterygota</taxon>
        <taxon>Neoptera</taxon>
        <taxon>Endopterygota</taxon>
        <taxon>Lepidoptera</taxon>
        <taxon>Glossata</taxon>
        <taxon>Ditrysia</taxon>
        <taxon>Papilionoidea</taxon>
        <taxon>Pieridae</taxon>
        <taxon>Pierinae</taxon>
        <taxon>Leptosia</taxon>
    </lineage>
</organism>
<evidence type="ECO:0000256" key="5">
    <source>
        <dbReference type="ARBA" id="ARBA00022824"/>
    </source>
</evidence>
<dbReference type="InterPro" id="IPR013105">
    <property type="entry name" value="TPR_2"/>
</dbReference>
<dbReference type="Proteomes" id="UP001497472">
    <property type="component" value="Unassembled WGS sequence"/>
</dbReference>
<evidence type="ECO:0000256" key="1">
    <source>
        <dbReference type="ARBA" id="ARBA00004240"/>
    </source>
</evidence>
<dbReference type="PRINTS" id="PR00625">
    <property type="entry name" value="JDOMAIN"/>
</dbReference>
<dbReference type="AlphaFoldDB" id="A0AAV1IZH9"/>
<dbReference type="GO" id="GO:0005783">
    <property type="term" value="C:endoplasmic reticulum"/>
    <property type="evidence" value="ECO:0007669"/>
    <property type="project" value="UniProtKB-SubCell"/>
</dbReference>
<feature type="repeat" description="TPR" evidence="6">
    <location>
        <begin position="340"/>
        <end position="373"/>
    </location>
</feature>
<evidence type="ECO:0000256" key="4">
    <source>
        <dbReference type="ARBA" id="ARBA00022803"/>
    </source>
</evidence>
<dbReference type="Pfam" id="PF07719">
    <property type="entry name" value="TPR_2"/>
    <property type="match status" value="1"/>
</dbReference>
<evidence type="ECO:0000256" key="6">
    <source>
        <dbReference type="PROSITE-ProRule" id="PRU00339"/>
    </source>
</evidence>
<keyword evidence="10" id="KW-1185">Reference proteome</keyword>
<dbReference type="SUPFAM" id="SSF46565">
    <property type="entry name" value="Chaperone J-domain"/>
    <property type="match status" value="1"/>
</dbReference>
<dbReference type="Gene3D" id="1.10.287.110">
    <property type="entry name" value="DnaJ domain"/>
    <property type="match status" value="1"/>
</dbReference>
<keyword evidence="5" id="KW-0256">Endoplasmic reticulum</keyword>
<dbReference type="GO" id="GO:0051087">
    <property type="term" value="F:protein-folding chaperone binding"/>
    <property type="evidence" value="ECO:0007669"/>
    <property type="project" value="TreeGrafter"/>
</dbReference>
<evidence type="ECO:0000313" key="9">
    <source>
        <dbReference type="EMBL" id="CAK1541366.1"/>
    </source>
</evidence>
<dbReference type="InterPro" id="IPR036869">
    <property type="entry name" value="J_dom_sf"/>
</dbReference>
<feature type="repeat" description="TPR" evidence="6">
    <location>
        <begin position="75"/>
        <end position="108"/>
    </location>
</feature>
<gene>
    <name evidence="9" type="ORF">LNINA_LOCUS1356</name>
</gene>
<dbReference type="SMART" id="SM00271">
    <property type="entry name" value="DnaJ"/>
    <property type="match status" value="1"/>
</dbReference>
<evidence type="ECO:0000313" key="10">
    <source>
        <dbReference type="Proteomes" id="UP001497472"/>
    </source>
</evidence>
<evidence type="ECO:0000259" key="8">
    <source>
        <dbReference type="PROSITE" id="PS50076"/>
    </source>
</evidence>
<dbReference type="PROSITE" id="PS50005">
    <property type="entry name" value="TPR"/>
    <property type="match status" value="4"/>
</dbReference>
<dbReference type="Gene3D" id="1.25.40.10">
    <property type="entry name" value="Tetratricopeptide repeat domain"/>
    <property type="match status" value="1"/>
</dbReference>
<dbReference type="Pfam" id="PF13181">
    <property type="entry name" value="TPR_8"/>
    <property type="match status" value="1"/>
</dbReference>
<keyword evidence="3" id="KW-0677">Repeat</keyword>
<proteinExistence type="predicted"/>
<feature type="domain" description="J" evidence="8">
    <location>
        <begin position="394"/>
        <end position="461"/>
    </location>
</feature>
<name>A0AAV1IZH9_9NEOP</name>
<feature type="repeat" description="TPR" evidence="6">
    <location>
        <begin position="223"/>
        <end position="256"/>
    </location>
</feature>
<dbReference type="InterPro" id="IPR001623">
    <property type="entry name" value="DnaJ_domain"/>
</dbReference>
<comment type="subcellular location">
    <subcellularLocation>
        <location evidence="1">Endoplasmic reticulum</location>
    </subcellularLocation>
</comment>
<dbReference type="PANTHER" id="PTHR44140">
    <property type="entry name" value="LD25575P"/>
    <property type="match status" value="1"/>
</dbReference>
<dbReference type="InterPro" id="IPR051727">
    <property type="entry name" value="DnaJ_C3_Co-chaperones"/>
</dbReference>
<keyword evidence="4 6" id="KW-0802">TPR repeat</keyword>
<dbReference type="Pfam" id="PF00226">
    <property type="entry name" value="DnaJ"/>
    <property type="match status" value="1"/>
</dbReference>
<keyword evidence="2 7" id="KW-0732">Signal</keyword>
<comment type="caution">
    <text evidence="9">The sequence shown here is derived from an EMBL/GenBank/DDBJ whole genome shotgun (WGS) entry which is preliminary data.</text>
</comment>
<protein>
    <recommendedName>
        <fullName evidence="8">J domain-containing protein</fullName>
    </recommendedName>
</protein>
<dbReference type="InterPro" id="IPR011990">
    <property type="entry name" value="TPR-like_helical_dom_sf"/>
</dbReference>
<dbReference type="PANTHER" id="PTHR44140:SF2">
    <property type="entry name" value="LD25575P"/>
    <property type="match status" value="1"/>
</dbReference>
<feature type="signal peptide" evidence="7">
    <location>
        <begin position="1"/>
        <end position="35"/>
    </location>
</feature>
<dbReference type="EMBL" id="CAVLEF010000002">
    <property type="protein sequence ID" value="CAK1541366.1"/>
    <property type="molecule type" value="Genomic_DNA"/>
</dbReference>
<evidence type="ECO:0000256" key="2">
    <source>
        <dbReference type="ARBA" id="ARBA00022729"/>
    </source>
</evidence>
<dbReference type="SUPFAM" id="SSF48452">
    <property type="entry name" value="TPR-like"/>
    <property type="match status" value="1"/>
</dbReference>
<feature type="repeat" description="TPR" evidence="6">
    <location>
        <begin position="41"/>
        <end position="74"/>
    </location>
</feature>
<dbReference type="Pfam" id="PF13414">
    <property type="entry name" value="TPR_11"/>
    <property type="match status" value="1"/>
</dbReference>
<dbReference type="InterPro" id="IPR019734">
    <property type="entry name" value="TPR_rpt"/>
</dbReference>
<dbReference type="GO" id="GO:0051787">
    <property type="term" value="F:misfolded protein binding"/>
    <property type="evidence" value="ECO:0007669"/>
    <property type="project" value="TreeGrafter"/>
</dbReference>
<feature type="chain" id="PRO_5043393274" description="J domain-containing protein" evidence="7">
    <location>
        <begin position="36"/>
        <end position="494"/>
    </location>
</feature>